<keyword evidence="12" id="KW-1185">Reference proteome</keyword>
<sequence>MKKYRKYKMLAILITSFFIVSYELVRHYMLIDYLPKDIDILFSSILFIVVSIIISHYIFHTLEKLELQTYQKEIEAKALFDNSADGIFVFNARGEALDMNEGAKILSGRSTTDSLTFDMLFPTSLSSFNLDYTKKEIDLPRIFESTLTKKDGTEAPVSLTLSDMKDLPDSEDKIAVIARDLSERKHMENVIKELYAEATQKHYETESLYQISRKMATIRDLSTHEARMIFETVAHKIQKLLNVRDVSIILRTSGQKDYSFIASTQNDNFPDYAFLKEEGWEEFEFIDDNIIIPFESKDTNVGFIIAEGAQKIKTSMQQQEVVKSIKQIFSITIENSQLYRKLKEVTIIEERERLAREMHDGLAQDVSSISMKLQVLKSFIPIHNNKSIDAVKLQKLVNDLEKLTNEAYHEIRHHLFNLRTPFHMQKPFNESLANYADIFEQQTCIKVNLLFDGFLSKDDNHLSQDVKVHVIRIIQEALSNVKKHANATEVTLKMSRLKNGGWQIVIEDNGNGFNYEYREGGQERYGLGIMKERTSLVGGEFHIDTRRGTGTRIILSVP</sequence>
<dbReference type="InterPro" id="IPR035965">
    <property type="entry name" value="PAS-like_dom_sf"/>
</dbReference>
<dbReference type="GO" id="GO:0016020">
    <property type="term" value="C:membrane"/>
    <property type="evidence" value="ECO:0007669"/>
    <property type="project" value="InterPro"/>
</dbReference>
<dbReference type="Gene3D" id="3.30.565.10">
    <property type="entry name" value="Histidine kinase-like ATPase, C-terminal domain"/>
    <property type="match status" value="1"/>
</dbReference>
<dbReference type="OrthoDB" id="773385at2"/>
<organism evidence="11 12">
    <name type="scientific">Salimicrobium flavidum</name>
    <dbReference type="NCBI Taxonomy" id="570947"/>
    <lineage>
        <taxon>Bacteria</taxon>
        <taxon>Bacillati</taxon>
        <taxon>Bacillota</taxon>
        <taxon>Bacilli</taxon>
        <taxon>Bacillales</taxon>
        <taxon>Bacillaceae</taxon>
        <taxon>Salimicrobium</taxon>
    </lineage>
</organism>
<dbReference type="CDD" id="cd16917">
    <property type="entry name" value="HATPase_UhpB-NarQ-NarX-like"/>
    <property type="match status" value="1"/>
</dbReference>
<dbReference type="InterPro" id="IPR000700">
    <property type="entry name" value="PAS-assoc_C"/>
</dbReference>
<evidence type="ECO:0000259" key="10">
    <source>
        <dbReference type="PROSITE" id="PS50113"/>
    </source>
</evidence>
<dbReference type="RefSeq" id="WP_076560788.1">
    <property type="nucleotide sequence ID" value="NZ_FTOC01000017.1"/>
</dbReference>
<dbReference type="InterPro" id="IPR050482">
    <property type="entry name" value="Sensor_HK_TwoCompSys"/>
</dbReference>
<keyword evidence="9" id="KW-0472">Membrane</keyword>
<proteinExistence type="predicted"/>
<evidence type="ECO:0000313" key="11">
    <source>
        <dbReference type="EMBL" id="SIS64584.1"/>
    </source>
</evidence>
<feature type="domain" description="PAC" evidence="10">
    <location>
        <begin position="141"/>
        <end position="193"/>
    </location>
</feature>
<dbReference type="SUPFAM" id="SSF55874">
    <property type="entry name" value="ATPase domain of HSP90 chaperone/DNA topoisomerase II/histidine kinase"/>
    <property type="match status" value="1"/>
</dbReference>
<dbReference type="PANTHER" id="PTHR24421:SF10">
    <property type="entry name" value="NITRATE_NITRITE SENSOR PROTEIN NARQ"/>
    <property type="match status" value="1"/>
</dbReference>
<dbReference type="GO" id="GO:0005524">
    <property type="term" value="F:ATP binding"/>
    <property type="evidence" value="ECO:0007669"/>
    <property type="project" value="UniProtKB-KW"/>
</dbReference>
<protein>
    <recommendedName>
        <fullName evidence="2">histidine kinase</fullName>
        <ecNumber evidence="2">2.7.13.3</ecNumber>
    </recommendedName>
</protein>
<evidence type="ECO:0000256" key="5">
    <source>
        <dbReference type="ARBA" id="ARBA00022741"/>
    </source>
</evidence>
<dbReference type="Proteomes" id="UP000187608">
    <property type="component" value="Unassembled WGS sequence"/>
</dbReference>
<feature type="transmembrane region" description="Helical" evidence="9">
    <location>
        <begin position="7"/>
        <end position="25"/>
    </location>
</feature>
<name>A0A1N7KSP6_9BACI</name>
<keyword evidence="6" id="KW-0418">Kinase</keyword>
<dbReference type="SMART" id="SM00387">
    <property type="entry name" value="HATPase_c"/>
    <property type="match status" value="1"/>
</dbReference>
<dbReference type="Pfam" id="PF07730">
    <property type="entry name" value="HisKA_3"/>
    <property type="match status" value="1"/>
</dbReference>
<evidence type="ECO:0000256" key="7">
    <source>
        <dbReference type="ARBA" id="ARBA00022840"/>
    </source>
</evidence>
<keyword evidence="7" id="KW-0067">ATP-binding</keyword>
<dbReference type="InterPro" id="IPR036890">
    <property type="entry name" value="HATPase_C_sf"/>
</dbReference>
<keyword evidence="8" id="KW-0902">Two-component regulatory system</keyword>
<dbReference type="PANTHER" id="PTHR24421">
    <property type="entry name" value="NITRATE/NITRITE SENSOR PROTEIN NARX-RELATED"/>
    <property type="match status" value="1"/>
</dbReference>
<dbReference type="Gene3D" id="3.30.450.20">
    <property type="entry name" value="PAS domain"/>
    <property type="match status" value="1"/>
</dbReference>
<dbReference type="InterPro" id="IPR000014">
    <property type="entry name" value="PAS"/>
</dbReference>
<dbReference type="NCBIfam" id="TIGR00229">
    <property type="entry name" value="sensory_box"/>
    <property type="match status" value="1"/>
</dbReference>
<evidence type="ECO:0000313" key="12">
    <source>
        <dbReference type="Proteomes" id="UP000187608"/>
    </source>
</evidence>
<dbReference type="GO" id="GO:0000155">
    <property type="term" value="F:phosphorelay sensor kinase activity"/>
    <property type="evidence" value="ECO:0007669"/>
    <property type="project" value="InterPro"/>
</dbReference>
<dbReference type="SUPFAM" id="SSF55785">
    <property type="entry name" value="PYP-like sensor domain (PAS domain)"/>
    <property type="match status" value="1"/>
</dbReference>
<dbReference type="AlphaFoldDB" id="A0A1N7KSP6"/>
<dbReference type="Gene3D" id="1.20.5.1930">
    <property type="match status" value="1"/>
</dbReference>
<gene>
    <name evidence="11" type="ORF">SAMN05421687_11726</name>
</gene>
<keyword evidence="3" id="KW-0597">Phosphoprotein</keyword>
<evidence type="ECO:0000256" key="9">
    <source>
        <dbReference type="SAM" id="Phobius"/>
    </source>
</evidence>
<dbReference type="EMBL" id="FTOC01000017">
    <property type="protein sequence ID" value="SIS64584.1"/>
    <property type="molecule type" value="Genomic_DNA"/>
</dbReference>
<accession>A0A1N7KSP6</accession>
<evidence type="ECO:0000256" key="8">
    <source>
        <dbReference type="ARBA" id="ARBA00023012"/>
    </source>
</evidence>
<dbReference type="InterPro" id="IPR011712">
    <property type="entry name" value="Sig_transdc_His_kin_sub3_dim/P"/>
</dbReference>
<dbReference type="InterPro" id="IPR003594">
    <property type="entry name" value="HATPase_dom"/>
</dbReference>
<keyword evidence="9" id="KW-0812">Transmembrane</keyword>
<dbReference type="EC" id="2.7.13.3" evidence="2"/>
<evidence type="ECO:0000256" key="1">
    <source>
        <dbReference type="ARBA" id="ARBA00000085"/>
    </source>
</evidence>
<dbReference type="GO" id="GO:0046983">
    <property type="term" value="F:protein dimerization activity"/>
    <property type="evidence" value="ECO:0007669"/>
    <property type="project" value="InterPro"/>
</dbReference>
<reference evidence="12" key="1">
    <citation type="submission" date="2017-01" db="EMBL/GenBank/DDBJ databases">
        <authorList>
            <person name="Varghese N."/>
            <person name="Submissions S."/>
        </authorList>
    </citation>
    <scope>NUCLEOTIDE SEQUENCE [LARGE SCALE GENOMIC DNA]</scope>
    <source>
        <strain evidence="12">DSM 23127</strain>
    </source>
</reference>
<dbReference type="PROSITE" id="PS50113">
    <property type="entry name" value="PAC"/>
    <property type="match status" value="1"/>
</dbReference>
<keyword evidence="9" id="KW-1133">Transmembrane helix</keyword>
<keyword evidence="5" id="KW-0547">Nucleotide-binding</keyword>
<comment type="catalytic activity">
    <reaction evidence="1">
        <text>ATP + protein L-histidine = ADP + protein N-phospho-L-histidine.</text>
        <dbReference type="EC" id="2.7.13.3"/>
    </reaction>
</comment>
<keyword evidence="4" id="KW-0808">Transferase</keyword>
<evidence type="ECO:0000256" key="2">
    <source>
        <dbReference type="ARBA" id="ARBA00012438"/>
    </source>
</evidence>
<dbReference type="Pfam" id="PF02518">
    <property type="entry name" value="HATPase_c"/>
    <property type="match status" value="1"/>
</dbReference>
<evidence type="ECO:0000256" key="6">
    <source>
        <dbReference type="ARBA" id="ARBA00022777"/>
    </source>
</evidence>
<feature type="transmembrane region" description="Helical" evidence="9">
    <location>
        <begin position="40"/>
        <end position="59"/>
    </location>
</feature>
<dbReference type="STRING" id="570947.SAMN05421687_11726"/>
<evidence type="ECO:0000256" key="4">
    <source>
        <dbReference type="ARBA" id="ARBA00022679"/>
    </source>
</evidence>
<evidence type="ECO:0000256" key="3">
    <source>
        <dbReference type="ARBA" id="ARBA00022553"/>
    </source>
</evidence>